<reference evidence="2" key="1">
    <citation type="journal article" date="2011" name="PLoS Genet.">
        <title>Genomic analysis of the necrotrophic fungal pathogens Sclerotinia sclerotiorum and Botrytis cinerea.</title>
        <authorList>
            <person name="Amselem J."/>
            <person name="Cuomo C.A."/>
            <person name="van Kan J.A."/>
            <person name="Viaud M."/>
            <person name="Benito E.P."/>
            <person name="Couloux A."/>
            <person name="Coutinho P.M."/>
            <person name="de Vries R.P."/>
            <person name="Dyer P.S."/>
            <person name="Fillinger S."/>
            <person name="Fournier E."/>
            <person name="Gout L."/>
            <person name="Hahn M."/>
            <person name="Kohn L."/>
            <person name="Lapalu N."/>
            <person name="Plummer K.M."/>
            <person name="Pradier J.M."/>
            <person name="Quevillon E."/>
            <person name="Sharon A."/>
            <person name="Simon A."/>
            <person name="ten Have A."/>
            <person name="Tudzynski B."/>
            <person name="Tudzynski P."/>
            <person name="Wincker P."/>
            <person name="Andrew M."/>
            <person name="Anthouard V."/>
            <person name="Beever R.E."/>
            <person name="Beffa R."/>
            <person name="Benoit I."/>
            <person name="Bouzid O."/>
            <person name="Brault B."/>
            <person name="Chen Z."/>
            <person name="Choquer M."/>
            <person name="Collemare J."/>
            <person name="Cotton P."/>
            <person name="Danchin E.G."/>
            <person name="Da Silva C."/>
            <person name="Gautier A."/>
            <person name="Giraud C."/>
            <person name="Giraud T."/>
            <person name="Gonzalez C."/>
            <person name="Grossetete S."/>
            <person name="Guldener U."/>
            <person name="Henrissat B."/>
            <person name="Howlett B.J."/>
            <person name="Kodira C."/>
            <person name="Kretschmer M."/>
            <person name="Lappartient A."/>
            <person name="Leroch M."/>
            <person name="Levis C."/>
            <person name="Mauceli E."/>
            <person name="Neuveglise C."/>
            <person name="Oeser B."/>
            <person name="Pearson M."/>
            <person name="Poulain J."/>
            <person name="Poussereau N."/>
            <person name="Quesneville H."/>
            <person name="Rascle C."/>
            <person name="Schumacher J."/>
            <person name="Segurens B."/>
            <person name="Sexton A."/>
            <person name="Silva E."/>
            <person name="Sirven C."/>
            <person name="Soanes D.M."/>
            <person name="Talbot N.J."/>
            <person name="Templeton M."/>
            <person name="Yandava C."/>
            <person name="Yarden O."/>
            <person name="Zeng Q."/>
            <person name="Rollins J.A."/>
            <person name="Lebrun M.H."/>
            <person name="Dickman M."/>
        </authorList>
    </citation>
    <scope>NUCLEOTIDE SEQUENCE [LARGE SCALE GENOMIC DNA]</scope>
    <source>
        <strain evidence="2">ATCC 18683 / 1980 / Ss-1</strain>
    </source>
</reference>
<accession>A7F8G9</accession>
<gene>
    <name evidence="1" type="ORF">SS1G_13900</name>
</gene>
<dbReference type="AlphaFoldDB" id="A7F8G9"/>
<sequence length="153" mass="17674">MFRRNIEEPCINCCHLNGLTSRNWYPVSVNTHFLAALYSTAPSPRPVANHPHFRVTQSWFKVRVSSPHSWLLVSAAQFYLVPIYKRNRDNFAHTIPPSYENDFNKEHNSFIIIASVSDGKSSPPHKDRIRHLKKFLSNLAVHSTPPRTLVFTH</sequence>
<name>A7F8G9_SCLS1</name>
<evidence type="ECO:0000313" key="2">
    <source>
        <dbReference type="Proteomes" id="UP000001312"/>
    </source>
</evidence>
<dbReference type="Proteomes" id="UP000001312">
    <property type="component" value="Unassembled WGS sequence"/>
</dbReference>
<dbReference type="RefSeq" id="XP_001585040.1">
    <property type="nucleotide sequence ID" value="XM_001584990.1"/>
</dbReference>
<evidence type="ECO:0000313" key="1">
    <source>
        <dbReference type="EMBL" id="EDN99040.1"/>
    </source>
</evidence>
<dbReference type="KEGG" id="ssl:SS1G_13900"/>
<protein>
    <submittedName>
        <fullName evidence="1">Uncharacterized protein</fullName>
    </submittedName>
</protein>
<dbReference type="EMBL" id="CH476648">
    <property type="protein sequence ID" value="EDN99040.1"/>
    <property type="molecule type" value="Genomic_DNA"/>
</dbReference>
<proteinExistence type="predicted"/>
<dbReference type="GeneID" id="5481216"/>
<organism evidence="1 2">
    <name type="scientific">Sclerotinia sclerotiorum (strain ATCC 18683 / 1980 / Ss-1)</name>
    <name type="common">White mold</name>
    <name type="synonym">Whetzelinia sclerotiorum</name>
    <dbReference type="NCBI Taxonomy" id="665079"/>
    <lineage>
        <taxon>Eukaryota</taxon>
        <taxon>Fungi</taxon>
        <taxon>Dikarya</taxon>
        <taxon>Ascomycota</taxon>
        <taxon>Pezizomycotina</taxon>
        <taxon>Leotiomycetes</taxon>
        <taxon>Helotiales</taxon>
        <taxon>Sclerotiniaceae</taxon>
        <taxon>Sclerotinia</taxon>
    </lineage>
</organism>
<keyword evidence="2" id="KW-1185">Reference proteome</keyword>
<dbReference type="InParanoid" id="A7F8G9"/>